<name>A0A8H4VQB2_9AGAR</name>
<reference evidence="1 2" key="1">
    <citation type="submission" date="2019-12" db="EMBL/GenBank/DDBJ databases">
        <authorList>
            <person name="Floudas D."/>
            <person name="Bentzer J."/>
            <person name="Ahren D."/>
            <person name="Johansson T."/>
            <person name="Persson P."/>
            <person name="Tunlid A."/>
        </authorList>
    </citation>
    <scope>NUCLEOTIDE SEQUENCE [LARGE SCALE GENOMIC DNA]</scope>
    <source>
        <strain evidence="1 2">CBS 102.39</strain>
    </source>
</reference>
<organism evidence="1 2">
    <name type="scientific">Agrocybe pediades</name>
    <dbReference type="NCBI Taxonomy" id="84607"/>
    <lineage>
        <taxon>Eukaryota</taxon>
        <taxon>Fungi</taxon>
        <taxon>Dikarya</taxon>
        <taxon>Basidiomycota</taxon>
        <taxon>Agaricomycotina</taxon>
        <taxon>Agaricomycetes</taxon>
        <taxon>Agaricomycetidae</taxon>
        <taxon>Agaricales</taxon>
        <taxon>Agaricineae</taxon>
        <taxon>Strophariaceae</taxon>
        <taxon>Agrocybe</taxon>
    </lineage>
</organism>
<dbReference type="EMBL" id="JAACJL010000031">
    <property type="protein sequence ID" value="KAF4616440.1"/>
    <property type="molecule type" value="Genomic_DNA"/>
</dbReference>
<protein>
    <submittedName>
        <fullName evidence="1">Uncharacterized protein</fullName>
    </submittedName>
</protein>
<accession>A0A8H4VQB2</accession>
<keyword evidence="2" id="KW-1185">Reference proteome</keyword>
<sequence length="169" mass="18796">MVAFYIITNAIVAWPVITDGIQGHSTAISMGRGNVCVFPPFPADRSFSLFLPPIAFESGLCVMVLYKGYHTFRASSGKDRTLILMEILMRDSALYFLTVTDSLPVQAFYDLHGMLYRLVDPAYCVYNNTGRLGNFDELQPGVQDGLQPSRDRFEGADSLGKKRNTVRGL</sequence>
<dbReference type="Proteomes" id="UP000521872">
    <property type="component" value="Unassembled WGS sequence"/>
</dbReference>
<gene>
    <name evidence="1" type="ORF">D9613_008225</name>
</gene>
<proteinExistence type="predicted"/>
<dbReference type="AlphaFoldDB" id="A0A8H4VQB2"/>
<evidence type="ECO:0000313" key="1">
    <source>
        <dbReference type="EMBL" id="KAF4616440.1"/>
    </source>
</evidence>
<comment type="caution">
    <text evidence="1">The sequence shown here is derived from an EMBL/GenBank/DDBJ whole genome shotgun (WGS) entry which is preliminary data.</text>
</comment>
<evidence type="ECO:0000313" key="2">
    <source>
        <dbReference type="Proteomes" id="UP000521872"/>
    </source>
</evidence>